<dbReference type="Proteomes" id="UP001597282">
    <property type="component" value="Unassembled WGS sequence"/>
</dbReference>
<proteinExistence type="predicted"/>
<reference evidence="2" key="1">
    <citation type="journal article" date="2019" name="Int. J. Syst. Evol. Microbiol.">
        <title>The Global Catalogue of Microorganisms (GCM) 10K type strain sequencing project: providing services to taxonomists for standard genome sequencing and annotation.</title>
        <authorList>
            <consortium name="The Broad Institute Genomics Platform"/>
            <consortium name="The Broad Institute Genome Sequencing Center for Infectious Disease"/>
            <person name="Wu L."/>
            <person name="Ma J."/>
        </authorList>
    </citation>
    <scope>NUCLEOTIDE SEQUENCE [LARGE SCALE GENOMIC DNA]</scope>
    <source>
        <strain evidence="2">S1</strain>
    </source>
</reference>
<dbReference type="RefSeq" id="WP_380164961.1">
    <property type="nucleotide sequence ID" value="NZ_JBHTNU010000007.1"/>
</dbReference>
<comment type="caution">
    <text evidence="1">The sequence shown here is derived from an EMBL/GenBank/DDBJ whole genome shotgun (WGS) entry which is preliminary data.</text>
</comment>
<protein>
    <submittedName>
        <fullName evidence="1">Uncharacterized protein</fullName>
    </submittedName>
</protein>
<evidence type="ECO:0000313" key="1">
    <source>
        <dbReference type="EMBL" id="MFD1427182.1"/>
    </source>
</evidence>
<keyword evidence="2" id="KW-1185">Reference proteome</keyword>
<organism evidence="1 2">
    <name type="scientific">Kroppenstedtia sanguinis</name>
    <dbReference type="NCBI Taxonomy" id="1380684"/>
    <lineage>
        <taxon>Bacteria</taxon>
        <taxon>Bacillati</taxon>
        <taxon>Bacillota</taxon>
        <taxon>Bacilli</taxon>
        <taxon>Bacillales</taxon>
        <taxon>Thermoactinomycetaceae</taxon>
        <taxon>Kroppenstedtia</taxon>
    </lineage>
</organism>
<dbReference type="EMBL" id="JBHTNU010000007">
    <property type="protein sequence ID" value="MFD1427182.1"/>
    <property type="molecule type" value="Genomic_DNA"/>
</dbReference>
<gene>
    <name evidence="1" type="ORF">ACFQ4Y_09625</name>
</gene>
<evidence type="ECO:0000313" key="2">
    <source>
        <dbReference type="Proteomes" id="UP001597282"/>
    </source>
</evidence>
<sequence>MSKKSPPVSFPMETGGLFDTQMEKMMSSFWDKGHPENNPWRREEVW</sequence>
<name>A0ABW4C8V8_9BACL</name>
<accession>A0ABW4C8V8</accession>